<protein>
    <submittedName>
        <fullName evidence="2">Sugar-specific transcriptional regulator TrmB</fullName>
    </submittedName>
</protein>
<dbReference type="InterPro" id="IPR036388">
    <property type="entry name" value="WH-like_DNA-bd_sf"/>
</dbReference>
<dbReference type="PANTHER" id="PTHR34293:SF1">
    <property type="entry name" value="HTH-TYPE TRANSCRIPTIONAL REGULATOR TRMBL2"/>
    <property type="match status" value="1"/>
</dbReference>
<accession>A0A1N7EXG1</accession>
<dbReference type="InterPro" id="IPR051797">
    <property type="entry name" value="TrmB-like"/>
</dbReference>
<gene>
    <name evidence="2" type="ORF">SAMN05421858_4593</name>
</gene>
<evidence type="ECO:0000313" key="3">
    <source>
        <dbReference type="Proteomes" id="UP000186914"/>
    </source>
</evidence>
<organism evidence="2 3">
    <name type="scientific">Haladaptatus litoreus</name>
    <dbReference type="NCBI Taxonomy" id="553468"/>
    <lineage>
        <taxon>Archaea</taxon>
        <taxon>Methanobacteriati</taxon>
        <taxon>Methanobacteriota</taxon>
        <taxon>Stenosarchaea group</taxon>
        <taxon>Halobacteria</taxon>
        <taxon>Halobacteriales</taxon>
        <taxon>Haladaptataceae</taxon>
        <taxon>Haladaptatus</taxon>
    </lineage>
</organism>
<dbReference type="InterPro" id="IPR036390">
    <property type="entry name" value="WH_DNA-bd_sf"/>
</dbReference>
<dbReference type="EMBL" id="FTNO01000007">
    <property type="protein sequence ID" value="SIR92635.1"/>
    <property type="molecule type" value="Genomic_DNA"/>
</dbReference>
<dbReference type="Gene3D" id="1.10.10.10">
    <property type="entry name" value="Winged helix-like DNA-binding domain superfamily/Winged helix DNA-binding domain"/>
    <property type="match status" value="1"/>
</dbReference>
<dbReference type="OrthoDB" id="30795at2157"/>
<dbReference type="Pfam" id="PF01978">
    <property type="entry name" value="TrmB"/>
    <property type="match status" value="1"/>
</dbReference>
<dbReference type="AlphaFoldDB" id="A0A1N7EXG1"/>
<sequence>MKDISNQQQSVDLLQQLGLKEYEARCMVALARLPKGTAKEISEISEVPRTRVYDAIRVLETKGLVEIQHSNPQQFRTVPIKEAAETLRQEYESRTETLAEAMAAIEPAESNGGDEGITHEVWALSGTTAITNRTQQLIDAAGREIVLIIGRDEVVTDKLLDQLQQALDTGLDVLVGTQTEDIREQIAEALPDAEVFVSGLEWLDSSPLEVDDDTTISRLLLIDKNTILVSSVHETDTGGIETEKAVFGRGFDNGIVVIARRLMATGLPPRHDPDTTVED</sequence>
<dbReference type="InterPro" id="IPR002831">
    <property type="entry name" value="Tscrpt_reg_TrmB_N"/>
</dbReference>
<proteinExistence type="predicted"/>
<dbReference type="PANTHER" id="PTHR34293">
    <property type="entry name" value="HTH-TYPE TRANSCRIPTIONAL REGULATOR TRMBL2"/>
    <property type="match status" value="1"/>
</dbReference>
<evidence type="ECO:0000313" key="2">
    <source>
        <dbReference type="EMBL" id="SIR92635.1"/>
    </source>
</evidence>
<dbReference type="SUPFAM" id="SSF46785">
    <property type="entry name" value="Winged helix' DNA-binding domain"/>
    <property type="match status" value="1"/>
</dbReference>
<dbReference type="Proteomes" id="UP000186914">
    <property type="component" value="Unassembled WGS sequence"/>
</dbReference>
<dbReference type="RefSeq" id="WP_175609782.1">
    <property type="nucleotide sequence ID" value="NZ_FTNO01000007.1"/>
</dbReference>
<evidence type="ECO:0000259" key="1">
    <source>
        <dbReference type="Pfam" id="PF01978"/>
    </source>
</evidence>
<reference evidence="3" key="1">
    <citation type="submission" date="2017-01" db="EMBL/GenBank/DDBJ databases">
        <authorList>
            <person name="Varghese N."/>
            <person name="Submissions S."/>
        </authorList>
    </citation>
    <scope>NUCLEOTIDE SEQUENCE [LARGE SCALE GENOMIC DNA]</scope>
    <source>
        <strain evidence="3">CGMCC 1.7737</strain>
    </source>
</reference>
<keyword evidence="3" id="KW-1185">Reference proteome</keyword>
<name>A0A1N7EXG1_9EURY</name>
<feature type="domain" description="Transcription regulator TrmB N-terminal" evidence="1">
    <location>
        <begin position="14"/>
        <end position="80"/>
    </location>
</feature>